<dbReference type="GO" id="GO:0042597">
    <property type="term" value="C:periplasmic space"/>
    <property type="evidence" value="ECO:0007669"/>
    <property type="project" value="InterPro"/>
</dbReference>
<dbReference type="InterPro" id="IPR008939">
    <property type="entry name" value="Lytic_TGlycosylase_superhlx_U"/>
</dbReference>
<reference evidence="5 6" key="1">
    <citation type="submission" date="2019-10" db="EMBL/GenBank/DDBJ databases">
        <title>Vibrio sp. nov., isolated from Coralline algae surface.</title>
        <authorList>
            <person name="Geng Y."/>
            <person name="Zhang X."/>
        </authorList>
    </citation>
    <scope>NUCLEOTIDE SEQUENCE [LARGE SCALE GENOMIC DNA]</scope>
    <source>
        <strain evidence="5 6">SM1977</strain>
    </source>
</reference>
<dbReference type="PANTHER" id="PTHR37423">
    <property type="entry name" value="SOLUBLE LYTIC MUREIN TRANSGLYCOSYLASE-RELATED"/>
    <property type="match status" value="1"/>
</dbReference>
<dbReference type="CDD" id="cd13401">
    <property type="entry name" value="Slt70-like"/>
    <property type="match status" value="1"/>
</dbReference>
<dbReference type="GO" id="GO:0004553">
    <property type="term" value="F:hydrolase activity, hydrolyzing O-glycosyl compounds"/>
    <property type="evidence" value="ECO:0007669"/>
    <property type="project" value="InterPro"/>
</dbReference>
<evidence type="ECO:0000313" key="5">
    <source>
        <dbReference type="EMBL" id="QGA65530.1"/>
    </source>
</evidence>
<dbReference type="EMBL" id="CP045699">
    <property type="protein sequence ID" value="QGA65530.1"/>
    <property type="molecule type" value="Genomic_DNA"/>
</dbReference>
<dbReference type="InterPro" id="IPR037061">
    <property type="entry name" value="Lytic_TGlycoase_superhlx_L_sf"/>
</dbReference>
<dbReference type="SUPFAM" id="SSF48435">
    <property type="entry name" value="Bacterial muramidases"/>
    <property type="match status" value="1"/>
</dbReference>
<dbReference type="InterPro" id="IPR008258">
    <property type="entry name" value="Transglycosylase_SLT_dom_1"/>
</dbReference>
<dbReference type="InterPro" id="IPR023346">
    <property type="entry name" value="Lysozyme-like_dom_sf"/>
</dbReference>
<evidence type="ECO:0000256" key="1">
    <source>
        <dbReference type="ARBA" id="ARBA00007734"/>
    </source>
</evidence>
<keyword evidence="6" id="KW-1185">Reference proteome</keyword>
<comment type="similarity">
    <text evidence="1">Belongs to the transglycosylase Slt family.</text>
</comment>
<dbReference type="Gene3D" id="1.25.20.10">
    <property type="entry name" value="Bacterial muramidases"/>
    <property type="match status" value="1"/>
</dbReference>
<proteinExistence type="inferred from homology"/>
<dbReference type="SUPFAM" id="SSF53955">
    <property type="entry name" value="Lysozyme-like"/>
    <property type="match status" value="1"/>
</dbReference>
<dbReference type="InterPro" id="IPR012289">
    <property type="entry name" value="Lytic_TGlycosylase_superhlx_L"/>
</dbReference>
<dbReference type="Gene3D" id="1.10.530.10">
    <property type="match status" value="1"/>
</dbReference>
<protein>
    <submittedName>
        <fullName evidence="5">Transglycosylase SLT domain-containing protein</fullName>
    </submittedName>
</protein>
<evidence type="ECO:0000259" key="3">
    <source>
        <dbReference type="Pfam" id="PF01464"/>
    </source>
</evidence>
<gene>
    <name evidence="5" type="ORF">GFB47_08970</name>
</gene>
<name>A0A5Q0TF69_9VIBR</name>
<feature type="domain" description="Transglycosylase SLT" evidence="3">
    <location>
        <begin position="507"/>
        <end position="616"/>
    </location>
</feature>
<dbReference type="Pfam" id="PF01464">
    <property type="entry name" value="SLT"/>
    <property type="match status" value="1"/>
</dbReference>
<accession>A0A5Q0TF69</accession>
<dbReference type="Proteomes" id="UP000348942">
    <property type="component" value="Chromosome 1"/>
</dbReference>
<dbReference type="PANTHER" id="PTHR37423:SF5">
    <property type="entry name" value="SOLUBLE LYTIC MUREIN TRANSGLYCOSYLASE"/>
    <property type="match status" value="1"/>
</dbReference>
<evidence type="ECO:0000313" key="6">
    <source>
        <dbReference type="Proteomes" id="UP000348942"/>
    </source>
</evidence>
<sequence length="664" mass="76587">MPHSKKNIARIIVLTGCVLLGTYFLAKPVIANSLTKKTVIAKPTKALTHLEKQRELYQQAQDLLDLKKIAQYIDLRPQISDYALTPYVDYRAFLIDIGERAPQEVDNFTLLHKDFPFSSSIKAAYLTGLAKNKRWKTLSEYQKEPPNDQRFRCYYYTAKWETNYKTQAYKGAQSLWLTAGSVSSACDDLFDHWAKAGHRTDDMIIDRMVLMSKARRSGLFSYLDKMLVSDAAKEQSKNLQALFKKPQDVLSFSQSNPVTKFNQSLTDIAFKQWIRQDTKSAVENFDAVMKAQKLPQSTQTYLANYATSWLVNTDSDKLAAWRDAQIKQGGSVAMIERRARLAVQHNDWQGVSYWVGLLPQKMQSTTRWQYWLGRVEFAQGKDKQAKQRLTKILGQRDFYSVAAANLLGEPIRYQSQILTGKQVDISSKKVALARIEEMIAVDKIDAAKREWRWLLWHSTQSQKMALVEYASHKHWHNFTIVATIEAKMWSYTSLRFPITHRWWFEHFAKQNNVPLITLMSLSRQESALDVNARSPVGARGLMQIMPTTAQHVVDIHDLKYNNADDLYNVDKNIEIGSYYLSDLLKDYDNNRIFAFAAYNAGPNRVKQWRQRTGGKVDAYSFIEAIPFKETRGYVQNILMFETYYRNLLAQDGAFLTPSELKGKY</sequence>
<evidence type="ECO:0000259" key="4">
    <source>
        <dbReference type="Pfam" id="PF14718"/>
    </source>
</evidence>
<keyword evidence="2" id="KW-0732">Signal</keyword>
<dbReference type="Gene3D" id="1.10.1240.20">
    <property type="entry name" value="Lytic transglycosylase, superhelical linker domain"/>
    <property type="match status" value="1"/>
</dbReference>
<feature type="domain" description="Lytic transglycosylase superhelical linker" evidence="4">
    <location>
        <begin position="428"/>
        <end position="490"/>
    </location>
</feature>
<evidence type="ECO:0000256" key="2">
    <source>
        <dbReference type="ARBA" id="ARBA00022729"/>
    </source>
</evidence>
<dbReference type="Pfam" id="PF14718">
    <property type="entry name" value="SLT_L"/>
    <property type="match status" value="1"/>
</dbReference>
<dbReference type="AlphaFoldDB" id="A0A5Q0TF69"/>
<organism evidence="5 6">
    <name type="scientific">Vibrio algicola</name>
    <dbReference type="NCBI Taxonomy" id="2662262"/>
    <lineage>
        <taxon>Bacteria</taxon>
        <taxon>Pseudomonadati</taxon>
        <taxon>Pseudomonadota</taxon>
        <taxon>Gammaproteobacteria</taxon>
        <taxon>Vibrionales</taxon>
        <taxon>Vibrionaceae</taxon>
        <taxon>Vibrio</taxon>
    </lineage>
</organism>
<dbReference type="RefSeq" id="WP_153447678.1">
    <property type="nucleotide sequence ID" value="NZ_CP045699.1"/>
</dbReference>